<reference evidence="2" key="1">
    <citation type="submission" date="2022-04" db="EMBL/GenBank/DDBJ databases">
        <title>Carnegiea gigantea Genome sequencing and assembly v2.</title>
        <authorList>
            <person name="Copetti D."/>
            <person name="Sanderson M.J."/>
            <person name="Burquez A."/>
            <person name="Wojciechowski M.F."/>
        </authorList>
    </citation>
    <scope>NUCLEOTIDE SEQUENCE</scope>
    <source>
        <strain evidence="2">SGP5-SGP5p</strain>
        <tissue evidence="2">Aerial part</tissue>
    </source>
</reference>
<accession>A0A9Q1K451</accession>
<organism evidence="2 3">
    <name type="scientific">Carnegiea gigantea</name>
    <dbReference type="NCBI Taxonomy" id="171969"/>
    <lineage>
        <taxon>Eukaryota</taxon>
        <taxon>Viridiplantae</taxon>
        <taxon>Streptophyta</taxon>
        <taxon>Embryophyta</taxon>
        <taxon>Tracheophyta</taxon>
        <taxon>Spermatophyta</taxon>
        <taxon>Magnoliopsida</taxon>
        <taxon>eudicotyledons</taxon>
        <taxon>Gunneridae</taxon>
        <taxon>Pentapetalae</taxon>
        <taxon>Caryophyllales</taxon>
        <taxon>Cactineae</taxon>
        <taxon>Cactaceae</taxon>
        <taxon>Cactoideae</taxon>
        <taxon>Echinocereeae</taxon>
        <taxon>Carnegiea</taxon>
    </lineage>
</organism>
<feature type="transmembrane region" description="Helical" evidence="1">
    <location>
        <begin position="152"/>
        <end position="173"/>
    </location>
</feature>
<proteinExistence type="predicted"/>
<dbReference type="EMBL" id="JAKOGI010000344">
    <property type="protein sequence ID" value="KAJ8436433.1"/>
    <property type="molecule type" value="Genomic_DNA"/>
</dbReference>
<sequence>MSTGFTSTTVRVSSALTSAISTGGHVPIAVGPNVLQLCNAYTLYVCSRSSDHCNMTYQCHCQLEAKIVEHHDNYRRRYACCPKQDDYACGYFEEVDPQYPNRAMEVIDDLVAEMREAHDLLLEERHNQYWMEEKDRAVEDGMRAELAELKGVVEVAIAAIVVLVATLLVIWSLCGCGHRGSSSTPGIGITL</sequence>
<evidence type="ECO:0000313" key="2">
    <source>
        <dbReference type="EMBL" id="KAJ8436433.1"/>
    </source>
</evidence>
<dbReference type="Proteomes" id="UP001153076">
    <property type="component" value="Unassembled WGS sequence"/>
</dbReference>
<keyword evidence="3" id="KW-1185">Reference proteome</keyword>
<evidence type="ECO:0000256" key="1">
    <source>
        <dbReference type="SAM" id="Phobius"/>
    </source>
</evidence>
<name>A0A9Q1K451_9CARY</name>
<protein>
    <submittedName>
        <fullName evidence="2">Uncharacterized protein</fullName>
    </submittedName>
</protein>
<evidence type="ECO:0000313" key="3">
    <source>
        <dbReference type="Proteomes" id="UP001153076"/>
    </source>
</evidence>
<gene>
    <name evidence="2" type="ORF">Cgig2_013474</name>
</gene>
<comment type="caution">
    <text evidence="2">The sequence shown here is derived from an EMBL/GenBank/DDBJ whole genome shotgun (WGS) entry which is preliminary data.</text>
</comment>
<keyword evidence="1" id="KW-0472">Membrane</keyword>
<keyword evidence="1" id="KW-0812">Transmembrane</keyword>
<dbReference type="AlphaFoldDB" id="A0A9Q1K451"/>
<keyword evidence="1" id="KW-1133">Transmembrane helix</keyword>